<gene>
    <name evidence="1" type="ORF">EDS130_LOCUS13078</name>
</gene>
<dbReference type="Proteomes" id="UP000663852">
    <property type="component" value="Unassembled WGS sequence"/>
</dbReference>
<dbReference type="EMBL" id="CAJNOJ010000051">
    <property type="protein sequence ID" value="CAF0965068.1"/>
    <property type="molecule type" value="Genomic_DNA"/>
</dbReference>
<protein>
    <submittedName>
        <fullName evidence="1">Uncharacterized protein</fullName>
    </submittedName>
</protein>
<evidence type="ECO:0000313" key="1">
    <source>
        <dbReference type="EMBL" id="CAF0965068.1"/>
    </source>
</evidence>
<reference evidence="1" key="1">
    <citation type="submission" date="2021-02" db="EMBL/GenBank/DDBJ databases">
        <authorList>
            <person name="Nowell W R."/>
        </authorList>
    </citation>
    <scope>NUCLEOTIDE SEQUENCE</scope>
</reference>
<organism evidence="1 2">
    <name type="scientific">Adineta ricciae</name>
    <name type="common">Rotifer</name>
    <dbReference type="NCBI Taxonomy" id="249248"/>
    <lineage>
        <taxon>Eukaryota</taxon>
        <taxon>Metazoa</taxon>
        <taxon>Spiralia</taxon>
        <taxon>Gnathifera</taxon>
        <taxon>Rotifera</taxon>
        <taxon>Eurotatoria</taxon>
        <taxon>Bdelloidea</taxon>
        <taxon>Adinetida</taxon>
        <taxon>Adinetidae</taxon>
        <taxon>Adineta</taxon>
    </lineage>
</organism>
<sequence>MNRHTRYNCFIRLYPIVQENNTDRQNLYKCTVKMPSLHKQRQNFTLDIDSDKWSNIKSSSSDSIHFIF</sequence>
<proteinExistence type="predicted"/>
<evidence type="ECO:0000313" key="2">
    <source>
        <dbReference type="Proteomes" id="UP000663852"/>
    </source>
</evidence>
<comment type="caution">
    <text evidence="1">The sequence shown here is derived from an EMBL/GenBank/DDBJ whole genome shotgun (WGS) entry which is preliminary data.</text>
</comment>
<accession>A0A814EDV7</accession>
<dbReference type="AlphaFoldDB" id="A0A814EDV7"/>
<name>A0A814EDV7_ADIRI</name>